<organism evidence="1 2">
    <name type="scientific">Pichia kluyveri</name>
    <name type="common">Yeast</name>
    <dbReference type="NCBI Taxonomy" id="36015"/>
    <lineage>
        <taxon>Eukaryota</taxon>
        <taxon>Fungi</taxon>
        <taxon>Dikarya</taxon>
        <taxon>Ascomycota</taxon>
        <taxon>Saccharomycotina</taxon>
        <taxon>Pichiomycetes</taxon>
        <taxon>Pichiales</taxon>
        <taxon>Pichiaceae</taxon>
        <taxon>Pichia</taxon>
    </lineage>
</organism>
<evidence type="ECO:0000313" key="2">
    <source>
        <dbReference type="Proteomes" id="UP001378960"/>
    </source>
</evidence>
<name>A0AAV5R900_PICKL</name>
<comment type="caution">
    <text evidence="1">The sequence shown here is derived from an EMBL/GenBank/DDBJ whole genome shotgun (WGS) entry which is preliminary data.</text>
</comment>
<accession>A0AAV5R900</accession>
<protein>
    <submittedName>
        <fullName evidence="1">Uncharacterized protein</fullName>
    </submittedName>
</protein>
<dbReference type="EMBL" id="BTGB01000005">
    <property type="protein sequence ID" value="GMM47066.1"/>
    <property type="molecule type" value="Genomic_DNA"/>
</dbReference>
<reference evidence="1 2" key="1">
    <citation type="journal article" date="2023" name="Elife">
        <title>Identification of key yeast species and microbe-microbe interactions impacting larval growth of Drosophila in the wild.</title>
        <authorList>
            <person name="Mure A."/>
            <person name="Sugiura Y."/>
            <person name="Maeda R."/>
            <person name="Honda K."/>
            <person name="Sakurai N."/>
            <person name="Takahashi Y."/>
            <person name="Watada M."/>
            <person name="Katoh T."/>
            <person name="Gotoh A."/>
            <person name="Gotoh Y."/>
            <person name="Taniguchi I."/>
            <person name="Nakamura K."/>
            <person name="Hayashi T."/>
            <person name="Katayama T."/>
            <person name="Uemura T."/>
            <person name="Hattori Y."/>
        </authorList>
    </citation>
    <scope>NUCLEOTIDE SEQUENCE [LARGE SCALE GENOMIC DNA]</scope>
    <source>
        <strain evidence="1 2">PK-24</strain>
    </source>
</reference>
<sequence>MLNYYSKPILRHSAEYYTRFELQRFNDNLRRYYSESNSPDSFGRFNRSDVYKTTHTQHEKGTFDFPFKPIPASYKPSIIHFLNNIKRKYSLIENNETTDDFINYLKCAINNNNPENSSCYDFYFTLQSITPLLSDSLMKIDNNEKFIDLFRFLSSAGIRFESDDVIEKFLEIYKKSDPQLQLALIRCNNNISPEELRFSDKLTSDEISNLTYSYSSKLLKNIITEILIPLQSNEKILEFLNVLSLHSKKTCKDHSLFNNLIYLTQLNRISDLEFKGRFSILFVLNAISNYIKSGEYIPVSLKNSFHEYILRCQLQEVDIETMLSYIEFFYPSDLRTLIPKLNDFELKLIPDNLSSEVSSYKIESISNKLPLNIASILFDQLIKQNDMPLIRDLFRDLNNLDSSIEYNKKLLETFKSSAFKYAVNVEHEHKEVQETLFETIRLNDAYFVPKFDKFDLSSVINTHNSDVIEINKFFNTYRTKIKDYEMITEEDVSKLFEIVQPSSIYHEMLMRSLLSCNFTFENTEFIKNWMDEDPSRCDFVLTGGNDDLKTKDIFFKYHATKVSILKGLLLFKPNEIFQMIHKHGDNITYKNELLSVLSTFRDYGMDYLIAQLVSQELESHTTIGFFEFLKDFFRQNNLLIELISDDDKLKIYNVYIKKVMGIHFSNGVILAASLIPAYQKIFLALTGLHDSFIVDCGEFASKSDKLDLPIDIIKSYVEFFSDFRSMKGGIWFGIYARLTNAIKEFECHEIQKNELIIYLFQKFQKTAIKNYYNWGITPIYEIYSIAENNKGLLRYKVRFDGNAEFNRYIAERFSIAKISNKPEKKISKEIMQLFATVSRYETNFIISKENLLHIFNLIDDKDKEYFIYQLKRLSKHIPYVENVSSIINNTYKLDREKNRRLLTMYAEELDNEYSQSRQRRIFDARYFIPFYQYAMKNNFKKHYRESLRNMIVESNAVIEDFEEIEDCRKFSDIYDACAFRKLCEEDEVQNDLVMFQRFNDEVLMKDRNGKLIIPLPIYDDFVYYYLFNKTNELRFKSYARFLYYLTKKDEKLAKLGFWDILKTNKNNDHIEDEFAGEINDIIDFNELPKLYEEMSNEKIARLFGLYYFSINYTEKITTNELTTLITMTENILSLENLDKDIQSRLLYHSFNIIAKHSDLLSAFYKKVKNFIHFYTPPVNLADEILFSIVKNDIKDIDSVINLICAKFDSPKVEKIFEKAILKLMNDGLNGLAEELYLKCIERKPKFRIQELNDSLNWGGKAKSPTVRIDSNNAVNMKMDKFQVKLYDYANLDKDKK</sequence>
<gene>
    <name evidence="1" type="ORF">DAPK24_036410</name>
</gene>
<dbReference type="Proteomes" id="UP001378960">
    <property type="component" value="Unassembled WGS sequence"/>
</dbReference>
<proteinExistence type="predicted"/>
<evidence type="ECO:0000313" key="1">
    <source>
        <dbReference type="EMBL" id="GMM47066.1"/>
    </source>
</evidence>
<keyword evidence="2" id="KW-1185">Reference proteome</keyword>